<dbReference type="EMBL" id="JAGFNK010000216">
    <property type="protein sequence ID" value="KAI9457880.1"/>
    <property type="molecule type" value="Genomic_DNA"/>
</dbReference>
<name>A0ACC0U207_9AGAM</name>
<protein>
    <submittedName>
        <fullName evidence="1">Uncharacterized protein</fullName>
    </submittedName>
</protein>
<gene>
    <name evidence="1" type="ORF">F5148DRAFT_1287545</name>
</gene>
<evidence type="ECO:0000313" key="2">
    <source>
        <dbReference type="Proteomes" id="UP001207468"/>
    </source>
</evidence>
<reference evidence="1" key="1">
    <citation type="submission" date="2021-03" db="EMBL/GenBank/DDBJ databases">
        <title>Evolutionary priming and transition to the ectomycorrhizal habit in an iconic lineage of mushroom-forming fungi: is preadaptation a requirement?</title>
        <authorList>
            <consortium name="DOE Joint Genome Institute"/>
            <person name="Looney B.P."/>
            <person name="Miyauchi S."/>
            <person name="Morin E."/>
            <person name="Drula E."/>
            <person name="Courty P.E."/>
            <person name="Chicoki N."/>
            <person name="Fauchery L."/>
            <person name="Kohler A."/>
            <person name="Kuo A."/>
            <person name="LaButti K."/>
            <person name="Pangilinan J."/>
            <person name="Lipzen A."/>
            <person name="Riley R."/>
            <person name="Andreopoulos W."/>
            <person name="He G."/>
            <person name="Johnson J."/>
            <person name="Barry K.W."/>
            <person name="Grigoriev I.V."/>
            <person name="Nagy L."/>
            <person name="Hibbett D."/>
            <person name="Henrissat B."/>
            <person name="Matheny P.B."/>
            <person name="Labbe J."/>
            <person name="Martin A.F."/>
        </authorList>
    </citation>
    <scope>NUCLEOTIDE SEQUENCE</scope>
    <source>
        <strain evidence="1">BPL698</strain>
    </source>
</reference>
<accession>A0ACC0U207</accession>
<dbReference type="Proteomes" id="UP001207468">
    <property type="component" value="Unassembled WGS sequence"/>
</dbReference>
<keyword evidence="2" id="KW-1185">Reference proteome</keyword>
<sequence length="315" mass="35919">MSESLLPYAARSSGTVSGPLQASLEASPCEHRQDRVTINTLPDGVLLEIFHFYVNHWDIEKNEWHTLVHLCQRWRHVVFASPRRLNLRLQYEGQRPMAKMLDVWPVLPVVISHPLSEACWGNVARALKSEHRHRICKINLPGIPTSHWKRLAAAMQKPFPELTYLQFWVQNNTVASLPDSFLGGSAPLLRLLSLSNFSFSGIPKLLLSANQLVILRLSNIPDSGYISPQDLVTALSVLSRLEILCIEYQSPLYPASRPRPPLTRSVLPALINLVFRSVHEYLEDFVAQIEAPLLRSLYLWPRRRGRPTPRDHRTS</sequence>
<evidence type="ECO:0000313" key="1">
    <source>
        <dbReference type="EMBL" id="KAI9457880.1"/>
    </source>
</evidence>
<organism evidence="1 2">
    <name type="scientific">Russula earlei</name>
    <dbReference type="NCBI Taxonomy" id="71964"/>
    <lineage>
        <taxon>Eukaryota</taxon>
        <taxon>Fungi</taxon>
        <taxon>Dikarya</taxon>
        <taxon>Basidiomycota</taxon>
        <taxon>Agaricomycotina</taxon>
        <taxon>Agaricomycetes</taxon>
        <taxon>Russulales</taxon>
        <taxon>Russulaceae</taxon>
        <taxon>Russula</taxon>
    </lineage>
</organism>
<proteinExistence type="predicted"/>
<comment type="caution">
    <text evidence="1">The sequence shown here is derived from an EMBL/GenBank/DDBJ whole genome shotgun (WGS) entry which is preliminary data.</text>
</comment>